<proteinExistence type="evidence at transcript level"/>
<protein>
    <submittedName>
        <fullName evidence="1">Putative larval cuticle protein f1</fullName>
    </submittedName>
</protein>
<reference evidence="1" key="1">
    <citation type="submission" date="2014-03" db="EMBL/GenBank/DDBJ databases">
        <title>The sialotranscriptome of Amblyomma triste, Amblyomma parvum and Amblyomma cajennense ticks, uncovered by 454-based RNA-seq.</title>
        <authorList>
            <person name="Garcia G.R."/>
            <person name="Gardinassi L.G."/>
            <person name="Ribeiro J.M."/>
            <person name="Anatriello E."/>
            <person name="Ferreira B.R."/>
            <person name="Moreira H.N."/>
            <person name="Mafra C."/>
            <person name="Olegario M.M."/>
            <person name="Szabo P.J."/>
            <person name="Miranda-Santos I.K."/>
            <person name="Maruyama S.R."/>
        </authorList>
    </citation>
    <scope>NUCLEOTIDE SEQUENCE</scope>
    <source>
        <strain evidence="1">Uberlandia</strain>
        <tissue evidence="1">Salivary glands</tissue>
    </source>
</reference>
<evidence type="ECO:0000313" key="1">
    <source>
        <dbReference type="EMBL" id="JAC23945.1"/>
    </source>
</evidence>
<accession>A0A023FTK8</accession>
<feature type="non-terminal residue" evidence="1">
    <location>
        <position position="1"/>
    </location>
</feature>
<organism evidence="1">
    <name type="scientific">Amblyomma cajennense</name>
    <name type="common">Cayenne tick</name>
    <name type="synonym">Acarus cajennensis</name>
    <dbReference type="NCBI Taxonomy" id="34607"/>
    <lineage>
        <taxon>Eukaryota</taxon>
        <taxon>Metazoa</taxon>
        <taxon>Ecdysozoa</taxon>
        <taxon>Arthropoda</taxon>
        <taxon>Chelicerata</taxon>
        <taxon>Arachnida</taxon>
        <taxon>Acari</taxon>
        <taxon>Parasitiformes</taxon>
        <taxon>Ixodida</taxon>
        <taxon>Ixodoidea</taxon>
        <taxon>Ixodidae</taxon>
        <taxon>Amblyomminae</taxon>
        <taxon>Amblyomma</taxon>
    </lineage>
</organism>
<name>A0A023FTK8_AMBCJ</name>
<dbReference type="EMBL" id="GBBK01000537">
    <property type="protein sequence ID" value="JAC23945.1"/>
    <property type="molecule type" value="mRNA"/>
</dbReference>
<dbReference type="AlphaFoldDB" id="A0A023FTK8"/>
<sequence length="164" mass="19740">CPRRSSRHLRCCPSCDHCVPRCSSRYLRRCPSCDHCVPRCSSRHLRRCPSHRHCCPRCPNCDHRLPRCSSCHRYCHPSPGRLPRFPSLRLRHWYPRLRRRPLRFRPRSSRLWSELWLRSRLHLRLHHPPPQEEVNFLPWNQHSHRRKLGNLTNLGTASFSARSP</sequence>
<feature type="non-terminal residue" evidence="1">
    <location>
        <position position="164"/>
    </location>
</feature>